<gene>
    <name evidence="1" type="ORF">GCM10017044_28890</name>
</gene>
<evidence type="ECO:0008006" key="3">
    <source>
        <dbReference type="Google" id="ProtNLM"/>
    </source>
</evidence>
<reference evidence="1" key="2">
    <citation type="submission" date="2020-09" db="EMBL/GenBank/DDBJ databases">
        <authorList>
            <person name="Sun Q."/>
            <person name="Kim S."/>
        </authorList>
    </citation>
    <scope>NUCLEOTIDE SEQUENCE</scope>
    <source>
        <strain evidence="1">KCTC 42590</strain>
    </source>
</reference>
<dbReference type="GO" id="GO:0008270">
    <property type="term" value="F:zinc ion binding"/>
    <property type="evidence" value="ECO:0007669"/>
    <property type="project" value="InterPro"/>
</dbReference>
<dbReference type="InterPro" id="IPR036977">
    <property type="entry name" value="DNA_primase_Znf_CHC2"/>
</dbReference>
<evidence type="ECO:0000313" key="1">
    <source>
        <dbReference type="EMBL" id="GHF32128.1"/>
    </source>
</evidence>
<accession>A0A919AZ24</accession>
<name>A0A919AZ24_9PROT</name>
<reference evidence="1" key="1">
    <citation type="journal article" date="2014" name="Int. J. Syst. Evol. Microbiol.">
        <title>Complete genome sequence of Corynebacterium casei LMG S-19264T (=DSM 44701T), isolated from a smear-ripened cheese.</title>
        <authorList>
            <consortium name="US DOE Joint Genome Institute (JGI-PGF)"/>
            <person name="Walter F."/>
            <person name="Albersmeier A."/>
            <person name="Kalinowski J."/>
            <person name="Ruckert C."/>
        </authorList>
    </citation>
    <scope>NUCLEOTIDE SEQUENCE</scope>
    <source>
        <strain evidence="1">KCTC 42590</strain>
    </source>
</reference>
<dbReference type="Gene3D" id="3.90.580.10">
    <property type="entry name" value="Zinc finger, CHC2-type domain"/>
    <property type="match status" value="1"/>
</dbReference>
<proteinExistence type="predicted"/>
<protein>
    <recommendedName>
        <fullName evidence="3">Zinc finger CHC2-type domain-containing protein</fullName>
    </recommendedName>
</protein>
<dbReference type="GO" id="GO:0003677">
    <property type="term" value="F:DNA binding"/>
    <property type="evidence" value="ECO:0007669"/>
    <property type="project" value="InterPro"/>
</dbReference>
<dbReference type="EMBL" id="BNCI01000007">
    <property type="protein sequence ID" value="GHF32128.1"/>
    <property type="molecule type" value="Genomic_DNA"/>
</dbReference>
<dbReference type="AlphaFoldDB" id="A0A919AZ24"/>
<evidence type="ECO:0000313" key="2">
    <source>
        <dbReference type="Proteomes" id="UP000630923"/>
    </source>
</evidence>
<keyword evidence="2" id="KW-1185">Reference proteome</keyword>
<organism evidence="1 2">
    <name type="scientific">Kordiimonas sediminis</name>
    <dbReference type="NCBI Taxonomy" id="1735581"/>
    <lineage>
        <taxon>Bacteria</taxon>
        <taxon>Pseudomonadati</taxon>
        <taxon>Pseudomonadota</taxon>
        <taxon>Alphaproteobacteria</taxon>
        <taxon>Kordiimonadales</taxon>
        <taxon>Kordiimonadaceae</taxon>
        <taxon>Kordiimonas</taxon>
    </lineage>
</organism>
<sequence length="101" mass="11203">MMHRPDIFADTRSRLHPKLELLVPSLLPQGRRQGMEWIALNPTRTDRKLGSFRINLKSGAWADFATGDSGGDLVSLASYLYGLPPLEAVKLVRRMAGVAND</sequence>
<dbReference type="SUPFAM" id="SSF57783">
    <property type="entry name" value="Zinc beta-ribbon"/>
    <property type="match status" value="1"/>
</dbReference>
<dbReference type="GO" id="GO:0006260">
    <property type="term" value="P:DNA replication"/>
    <property type="evidence" value="ECO:0007669"/>
    <property type="project" value="InterPro"/>
</dbReference>
<comment type="caution">
    <text evidence="1">The sequence shown here is derived from an EMBL/GenBank/DDBJ whole genome shotgun (WGS) entry which is preliminary data.</text>
</comment>
<dbReference type="Proteomes" id="UP000630923">
    <property type="component" value="Unassembled WGS sequence"/>
</dbReference>